<protein>
    <recommendedName>
        <fullName evidence="2">eCIS core domain-containing protein</fullName>
    </recommendedName>
</protein>
<keyword evidence="4" id="KW-1185">Reference proteome</keyword>
<gene>
    <name evidence="3" type="ORF">GCM10020369_39580</name>
</gene>
<dbReference type="RefSeq" id="WP_345729637.1">
    <property type="nucleotide sequence ID" value="NZ_BAAAYN010000024.1"/>
</dbReference>
<evidence type="ECO:0000313" key="3">
    <source>
        <dbReference type="EMBL" id="GAA3389442.1"/>
    </source>
</evidence>
<dbReference type="SUPFAM" id="SSF56281">
    <property type="entry name" value="Metallo-hydrolase/oxidoreductase"/>
    <property type="match status" value="1"/>
</dbReference>
<evidence type="ECO:0000256" key="1">
    <source>
        <dbReference type="SAM" id="MobiDB-lite"/>
    </source>
</evidence>
<feature type="region of interest" description="Disordered" evidence="1">
    <location>
        <begin position="1"/>
        <end position="58"/>
    </location>
</feature>
<dbReference type="InterPro" id="IPR036866">
    <property type="entry name" value="RibonucZ/Hydroxyglut_hydro"/>
</dbReference>
<name>A0ABP6T0N6_9ACTN</name>
<comment type="caution">
    <text evidence="3">The sequence shown here is derived from an EMBL/GenBank/DDBJ whole genome shotgun (WGS) entry which is preliminary data.</text>
</comment>
<dbReference type="Gene3D" id="3.60.15.10">
    <property type="entry name" value="Ribonuclease Z/Hydroxyacylglutathione hydrolase-like"/>
    <property type="match status" value="1"/>
</dbReference>
<feature type="compositionally biased region" description="Pro residues" evidence="1">
    <location>
        <begin position="1"/>
        <end position="10"/>
    </location>
</feature>
<proteinExistence type="predicted"/>
<organism evidence="3 4">
    <name type="scientific">Cryptosporangium minutisporangium</name>
    <dbReference type="NCBI Taxonomy" id="113569"/>
    <lineage>
        <taxon>Bacteria</taxon>
        <taxon>Bacillati</taxon>
        <taxon>Actinomycetota</taxon>
        <taxon>Actinomycetes</taxon>
        <taxon>Cryptosporangiales</taxon>
        <taxon>Cryptosporangiaceae</taxon>
        <taxon>Cryptosporangium</taxon>
    </lineage>
</organism>
<dbReference type="Pfam" id="PF13699">
    <property type="entry name" value="eCIS_core"/>
    <property type="match status" value="1"/>
</dbReference>
<evidence type="ECO:0000259" key="2">
    <source>
        <dbReference type="Pfam" id="PF13699"/>
    </source>
</evidence>
<dbReference type="Proteomes" id="UP001501676">
    <property type="component" value="Unassembled WGS sequence"/>
</dbReference>
<feature type="compositionally biased region" description="Low complexity" evidence="1">
    <location>
        <begin position="18"/>
        <end position="30"/>
    </location>
</feature>
<reference evidence="4" key="1">
    <citation type="journal article" date="2019" name="Int. J. Syst. Evol. Microbiol.">
        <title>The Global Catalogue of Microorganisms (GCM) 10K type strain sequencing project: providing services to taxonomists for standard genome sequencing and annotation.</title>
        <authorList>
            <consortium name="The Broad Institute Genomics Platform"/>
            <consortium name="The Broad Institute Genome Sequencing Center for Infectious Disease"/>
            <person name="Wu L."/>
            <person name="Ma J."/>
        </authorList>
    </citation>
    <scope>NUCLEOTIDE SEQUENCE [LARGE SCALE GENOMIC DNA]</scope>
    <source>
        <strain evidence="4">JCM 9458</strain>
    </source>
</reference>
<dbReference type="InterPro" id="IPR025295">
    <property type="entry name" value="eCIS_core_dom"/>
</dbReference>
<evidence type="ECO:0000313" key="4">
    <source>
        <dbReference type="Proteomes" id="UP001501676"/>
    </source>
</evidence>
<sequence>MPATDPPAPEPSDHVREPATTTGPRAAAATNFQGRTVTVPPSAGSRYAPEPDAVRGQLGAGETLPTHLRAAAEATTDRELGEVRVHRDTAVAADVGARALTVGADIAIAPGEPQPGTAAGDRLLRHEIGHVLQQLDGPPHAAPGLPGPAAETEADEISDAMAAGRRPLTVTPLGGHAVQHQDVPDAGPSSEAFEPVSTFVLDPALEAAPPANVTTHVRVVGPAATGVDRYVQLDRPVRTAERITVYAVPLADVYDNPDEAAMATASDPFRIPPDLPEGAPAWTLNGSFIVSAVTDEYAFTTQPTPDAVGAGVVVVVDTSSGRILLDAGQQLSTPALAAPVGAEIARRLGETAPVRRFDEAVLMKGAPNGHNLPFVAERFAIGQIRATVDQYADPRARETLDAVRGAEAEYRRWLESDLRARLDTERAAWEARQPIAANAAIREVRWNHYVESQVSALLGTVVPPALMLAEETGGLVTLTGAPVDPAAGPTAIDAAIVDRLDTEWEKVPDEVVIGIGGGGMYLLDSYGVMLKPRQAPVPDVTVPNLRPTGPTGPQPIGAKTPTSWMGIPALGKAALIVVRTNVGMGFIMDAGTEVERFLPVEAARRMAIELGVSTLDAILTSHAHDDHVNVIRRLMAEHNIPPDRVIVSRSWTGLKTKVYTDLITDLRTRAGAEPVRTRLGPTWEPGLDLTGPKDSVTTTGVQLGGGRSVEIFALGGAQSDYQAKIAAGKSPGKLVDTGSFLYLFGNETSGNRAIVLGDLRGADFSAFLKDTAPGAARLDAALTGVKVLVGFGHHFGLAAGKSGSEDVKGMELLLRRLLLRNGELTIVIQSDAEFSFGKTPTAPNAQALLEFVTRLGARVVFAGEPTSPTPGGEAVLSSDLTVRTSGTGITQYSGEARTVAVLERLQMLHEAKRTVLSDAEMGPRHLRSTLPAADLVAGLNAEIAYLESRLNELVTLRGNELIEARGTEISAGKKAEFLADPERASVRAGVTADQIHTELQRVGAIEAALPGDVVTHLRAAIRLGSTLTIEAELSAIPRGVTEAIARLPEPRRVALERIYQQLKDAGATIDGDRVPADKRLDLMTRTTALRTELAAAANELTGPERTVLDGELHRVDAVLERLSEGVLRRESITRNAAGEQVKTEFLMKAPDKIDRVFGRIGQGFGALMVIHSVGGLASTAGGVASGEATIPEAILRTTHDAWGISIGIRMFRVQEVAQKEFVALALLEVGAAWMSDQGTEEEQNFRILRTTLHSTVNLLCMKAGMSIMSAAAVMPPSPVKAVTMSAGLAVTLAGEPLLALAHLDDDLVRLTAFGPGAVTHVYQDIGAVLDEYEMAIGSKMLAERDEASFTQLGSDRAAELKAAATEAKIRHTIRARLKEHQLIGLFEGAYAAAADSYIGLRTLDALAARFARTRGAATIGDPDQPGVQARFLALDAKLDLSGYDATRIAAMDQWTELRKRLTTLEGQLDAASPKWDELFEAMDKVQQILDNARYRIEVPPGGQRPVPMIRPGTPAYSAYTEKLAEFESRMSAVLRRAAVLGGGPGKPVDVTTAAYTGLARDAVDPRAAVARLQSLRTAYDARVAEGVAALPTMSKAETWSDSYRLGQRSEQAFREHPDLFHRLRLTEMALRSSIAQARSAAATTGTDPTVAGLIEREAAAAERAIEERRVSSGLILPSELDAELAGRRATEDRTLAARIDAAYPRARLTGAGAEPAPLAPEEIKALRGSELRDLGGRLSSTEQQLTRAWELLTPMRSVPLANPTLDPEQMSRLERQLMVIDTSPFLTWNAGWIKHTSEYTVPTGYQPVVARVGGDEYGTTKWGLLPMMYGTVIAINADAVALLGPEPVFVALAHMRELRPDELRLTGAGRPIASTNR</sequence>
<dbReference type="EMBL" id="BAAAYN010000024">
    <property type="protein sequence ID" value="GAA3389442.1"/>
    <property type="molecule type" value="Genomic_DNA"/>
</dbReference>
<feature type="domain" description="eCIS core" evidence="2">
    <location>
        <begin position="64"/>
        <end position="137"/>
    </location>
</feature>
<accession>A0ABP6T0N6</accession>